<gene>
    <name evidence="2" type="ORF">MsAg5_18310</name>
</gene>
<accession>A0AAE4SG24</accession>
<feature type="transmembrane region" description="Helical" evidence="1">
    <location>
        <begin position="40"/>
        <end position="62"/>
    </location>
</feature>
<keyword evidence="1" id="KW-0812">Transmembrane</keyword>
<comment type="caution">
    <text evidence="2">The sequence shown here is derived from an EMBL/GenBank/DDBJ whole genome shotgun (WGS) entry which is preliminary data.</text>
</comment>
<evidence type="ECO:0000313" key="2">
    <source>
        <dbReference type="EMBL" id="MDV0447910.1"/>
    </source>
</evidence>
<organism evidence="2 3">
    <name type="scientific">Methanolapillus africanus</name>
    <dbReference type="NCBI Taxonomy" id="3028297"/>
    <lineage>
        <taxon>Archaea</taxon>
        <taxon>Methanobacteriati</taxon>
        <taxon>Methanobacteriota</taxon>
        <taxon>Stenosarchaea group</taxon>
        <taxon>Methanomicrobia</taxon>
        <taxon>Methanosarcinales</taxon>
        <taxon>Methanosarcinaceae</taxon>
        <taxon>Methanolapillus</taxon>
    </lineage>
</organism>
<name>A0AAE4SG24_9EURY</name>
<sequence length="75" mass="8591">MSMFVAVICIVFAAGADYVCTYVMIRLDMENSLSLIFLKAISMIGSIFLYCSLTLFGAYFFIMDLKEYLKDETRE</sequence>
<evidence type="ECO:0000313" key="3">
    <source>
        <dbReference type="Proteomes" id="UP001271789"/>
    </source>
</evidence>
<evidence type="ECO:0000256" key="1">
    <source>
        <dbReference type="SAM" id="Phobius"/>
    </source>
</evidence>
<proteinExistence type="predicted"/>
<dbReference type="Proteomes" id="UP001271789">
    <property type="component" value="Unassembled WGS sequence"/>
</dbReference>
<keyword evidence="1" id="KW-0472">Membrane</keyword>
<protein>
    <submittedName>
        <fullName evidence="2">Uncharacterized protein</fullName>
    </submittedName>
</protein>
<keyword evidence="1" id="KW-1133">Transmembrane helix</keyword>
<dbReference type="AlphaFoldDB" id="A0AAE4SG24"/>
<keyword evidence="3" id="KW-1185">Reference proteome</keyword>
<dbReference type="EMBL" id="JAWDKD010000034">
    <property type="protein sequence ID" value="MDV0447910.1"/>
    <property type="molecule type" value="Genomic_DNA"/>
</dbReference>
<reference evidence="2" key="1">
    <citation type="submission" date="2023-06" db="EMBL/GenBank/DDBJ databases">
        <title>Genome sequence of Methanosarcinaceae archaeon Ag5.</title>
        <authorList>
            <person name="Protasov E."/>
            <person name="Platt K."/>
            <person name="Poehlein A."/>
            <person name="Daniel R."/>
            <person name="Brune A."/>
        </authorList>
    </citation>
    <scope>NUCLEOTIDE SEQUENCE</scope>
    <source>
        <strain evidence="2">Ag5</strain>
    </source>
</reference>